<dbReference type="Pfam" id="PF00486">
    <property type="entry name" value="Trans_reg_C"/>
    <property type="match status" value="1"/>
</dbReference>
<gene>
    <name evidence="5" type="ordered locus">AciX9_3848</name>
</gene>
<name>E8X725_GRATM</name>
<evidence type="ECO:0000259" key="4">
    <source>
        <dbReference type="PROSITE" id="PS51755"/>
    </source>
</evidence>
<feature type="domain" description="OmpR/PhoB-type" evidence="4">
    <location>
        <begin position="10"/>
        <end position="110"/>
    </location>
</feature>
<dbReference type="InterPro" id="IPR016032">
    <property type="entry name" value="Sig_transdc_resp-reg_C-effctor"/>
</dbReference>
<keyword evidence="1 2" id="KW-0238">DNA-binding</keyword>
<dbReference type="GO" id="GO:0006355">
    <property type="term" value="P:regulation of DNA-templated transcription"/>
    <property type="evidence" value="ECO:0007669"/>
    <property type="project" value="InterPro"/>
</dbReference>
<evidence type="ECO:0000256" key="2">
    <source>
        <dbReference type="PROSITE-ProRule" id="PRU01091"/>
    </source>
</evidence>
<evidence type="ECO:0000256" key="3">
    <source>
        <dbReference type="SAM" id="Phobius"/>
    </source>
</evidence>
<dbReference type="EMBL" id="CP002482">
    <property type="protein sequence ID" value="ADW71134.1"/>
    <property type="molecule type" value="Genomic_DNA"/>
</dbReference>
<dbReference type="KEGG" id="acm:AciX9_3848"/>
<feature type="transmembrane region" description="Helical" evidence="3">
    <location>
        <begin position="186"/>
        <end position="205"/>
    </location>
</feature>
<keyword evidence="6" id="KW-1185">Reference proteome</keyword>
<feature type="DNA-binding region" description="OmpR/PhoB-type" evidence="2">
    <location>
        <begin position="10"/>
        <end position="110"/>
    </location>
</feature>
<dbReference type="Gene3D" id="1.10.10.10">
    <property type="entry name" value="Winged helix-like DNA-binding domain superfamily/Winged helix DNA-binding domain"/>
    <property type="match status" value="1"/>
</dbReference>
<protein>
    <submittedName>
        <fullName evidence="5">Transcriptional regulator, CadC</fullName>
    </submittedName>
</protein>
<dbReference type="AlphaFoldDB" id="E8X725"/>
<dbReference type="CDD" id="cd00383">
    <property type="entry name" value="trans_reg_C"/>
    <property type="match status" value="1"/>
</dbReference>
<evidence type="ECO:0000256" key="1">
    <source>
        <dbReference type="ARBA" id="ARBA00023125"/>
    </source>
</evidence>
<dbReference type="Proteomes" id="UP000000343">
    <property type="component" value="Plasmid pACIX902"/>
</dbReference>
<dbReference type="Gene3D" id="2.120.10.30">
    <property type="entry name" value="TolB, C-terminal domain"/>
    <property type="match status" value="1"/>
</dbReference>
<dbReference type="PROSITE" id="PS51755">
    <property type="entry name" value="OMPR_PHOB"/>
    <property type="match status" value="1"/>
</dbReference>
<dbReference type="SUPFAM" id="SSF82171">
    <property type="entry name" value="DPP6 N-terminal domain-like"/>
    <property type="match status" value="1"/>
</dbReference>
<keyword evidence="3" id="KW-1133">Transmembrane helix</keyword>
<dbReference type="InterPro" id="IPR001867">
    <property type="entry name" value="OmpR/PhoB-type_DNA-bd"/>
</dbReference>
<proteinExistence type="predicted"/>
<geneLocation type="plasmid" evidence="5 6">
    <name>pACIX902</name>
</geneLocation>
<evidence type="ECO:0000313" key="5">
    <source>
        <dbReference type="EMBL" id="ADW71134.1"/>
    </source>
</evidence>
<sequence length="501" mass="54886">MTQVLLTGKGERISFGLFELDPHSGELWKSGMRVRLPGQPFKVLVALIRQAGEVVTREELQAEVWDSNTTVDFERALAGTINKIRDALGDSADNPRYVETLTKRGYRFIAQVTYTHTPMADAAPARAAADDPAEARAALRPSPPYAVALPVPVELLLPTSEVETALLPAVSMDKRRAARWSVRERVLGAAAAILLLALLTTLYYWHRPLHPQPLRIEQISHFIPIFSGPPNAESFLTLATDGDRILTSVSVDGRPRLSAIYISTGEVHKLATPKELSSNSLEDISKDGSKLLLRSQLSSESEQPLWVTPSAGGSGLRIGNVLAQDATWMPDGVSILYANGNDLYTVQADGGSSKLYATLQGRAFWMRWSPDGRLLRFTLVDPVTHSTNLYELEAGSRTARPVRLPGLTPQPACCGTWTADGGAYVFEASENLWELEGEYHSPTLIQLTNGPLRFFSPVAARSGFRIFFLGLEPTSGLQQFSEARHEFQPAPAFLADANRLD</sequence>
<dbReference type="GO" id="GO:0003677">
    <property type="term" value="F:DNA binding"/>
    <property type="evidence" value="ECO:0007669"/>
    <property type="project" value="UniProtKB-UniRule"/>
</dbReference>
<keyword evidence="3" id="KW-0472">Membrane</keyword>
<dbReference type="HOGENOM" id="CLU_543771_0_0_0"/>
<keyword evidence="3" id="KW-0812">Transmembrane</keyword>
<evidence type="ECO:0000313" key="6">
    <source>
        <dbReference type="Proteomes" id="UP000000343"/>
    </source>
</evidence>
<dbReference type="SMART" id="SM00862">
    <property type="entry name" value="Trans_reg_C"/>
    <property type="match status" value="1"/>
</dbReference>
<organism evidence="6">
    <name type="scientific">Granulicella tundricola (strain ATCC BAA-1859 / DSM 23138 / MP5ACTX9)</name>
    <dbReference type="NCBI Taxonomy" id="1198114"/>
    <lineage>
        <taxon>Bacteria</taxon>
        <taxon>Pseudomonadati</taxon>
        <taxon>Acidobacteriota</taxon>
        <taxon>Terriglobia</taxon>
        <taxon>Terriglobales</taxon>
        <taxon>Acidobacteriaceae</taxon>
        <taxon>Granulicella</taxon>
    </lineage>
</organism>
<dbReference type="RefSeq" id="WP_013582156.1">
    <property type="nucleotide sequence ID" value="NC_015065.1"/>
</dbReference>
<dbReference type="GO" id="GO:0000160">
    <property type="term" value="P:phosphorelay signal transduction system"/>
    <property type="evidence" value="ECO:0007669"/>
    <property type="project" value="InterPro"/>
</dbReference>
<accession>E8X725</accession>
<dbReference type="OrthoDB" id="100405at2"/>
<reference evidence="6" key="1">
    <citation type="submission" date="2011-01" db="EMBL/GenBank/DDBJ databases">
        <title>Complete sequence of plasmid2 of Acidobacterium sp. MP5ACTX9.</title>
        <authorList>
            <consortium name="US DOE Joint Genome Institute"/>
            <person name="Lucas S."/>
            <person name="Copeland A."/>
            <person name="Lapidus A."/>
            <person name="Cheng J.-F."/>
            <person name="Goodwin L."/>
            <person name="Pitluck S."/>
            <person name="Teshima H."/>
            <person name="Detter J.C."/>
            <person name="Han C."/>
            <person name="Tapia R."/>
            <person name="Land M."/>
            <person name="Hauser L."/>
            <person name="Kyrpides N."/>
            <person name="Ivanova N."/>
            <person name="Ovchinnikova G."/>
            <person name="Pagani I."/>
            <person name="Rawat S.R."/>
            <person name="Mannisto M."/>
            <person name="Haggblom M.M."/>
            <person name="Woyke T."/>
        </authorList>
    </citation>
    <scope>NUCLEOTIDE SEQUENCE [LARGE SCALE GENOMIC DNA]</scope>
    <source>
        <strain evidence="6">MP5ACTX9</strain>
        <plasmid evidence="6">Plasmid pACIX902</plasmid>
    </source>
</reference>
<dbReference type="InterPro" id="IPR036388">
    <property type="entry name" value="WH-like_DNA-bd_sf"/>
</dbReference>
<dbReference type="InterPro" id="IPR011042">
    <property type="entry name" value="6-blade_b-propeller_TolB-like"/>
</dbReference>
<dbReference type="SUPFAM" id="SSF46894">
    <property type="entry name" value="C-terminal effector domain of the bipartite response regulators"/>
    <property type="match status" value="1"/>
</dbReference>
<keyword evidence="5" id="KW-0614">Plasmid</keyword>